<evidence type="ECO:0000313" key="3">
    <source>
        <dbReference type="Proteomes" id="UP001156664"/>
    </source>
</evidence>
<name>A0ABQ5YTF7_9BURK</name>
<keyword evidence="3" id="KW-1185">Reference proteome</keyword>
<dbReference type="EMBL" id="BSOJ01000009">
    <property type="protein sequence ID" value="GLR25727.1"/>
    <property type="molecule type" value="Genomic_DNA"/>
</dbReference>
<comment type="caution">
    <text evidence="2">The sequence shown here is derived from an EMBL/GenBank/DDBJ whole genome shotgun (WGS) entry which is preliminary data.</text>
</comment>
<gene>
    <name evidence="2" type="ORF">GCM10007875_08150</name>
</gene>
<dbReference type="RefSeq" id="WP_284280164.1">
    <property type="nucleotide sequence ID" value="NZ_BSOJ01000009.1"/>
</dbReference>
<accession>A0ABQ5YTF7</accession>
<dbReference type="Proteomes" id="UP001156664">
    <property type="component" value="Unassembled WGS sequence"/>
</dbReference>
<protein>
    <recommendedName>
        <fullName evidence="4">Phasin family protein</fullName>
    </recommendedName>
</protein>
<evidence type="ECO:0000256" key="1">
    <source>
        <dbReference type="SAM" id="MobiDB-lite"/>
    </source>
</evidence>
<organism evidence="2 3">
    <name type="scientific">Limnobacter litoralis</name>
    <dbReference type="NCBI Taxonomy" id="481366"/>
    <lineage>
        <taxon>Bacteria</taxon>
        <taxon>Pseudomonadati</taxon>
        <taxon>Pseudomonadota</taxon>
        <taxon>Betaproteobacteria</taxon>
        <taxon>Burkholderiales</taxon>
        <taxon>Burkholderiaceae</taxon>
        <taxon>Limnobacter</taxon>
    </lineage>
</organism>
<evidence type="ECO:0000313" key="2">
    <source>
        <dbReference type="EMBL" id="GLR25727.1"/>
    </source>
</evidence>
<reference evidence="3" key="1">
    <citation type="journal article" date="2019" name="Int. J. Syst. Evol. Microbiol.">
        <title>The Global Catalogue of Microorganisms (GCM) 10K type strain sequencing project: providing services to taxonomists for standard genome sequencing and annotation.</title>
        <authorList>
            <consortium name="The Broad Institute Genomics Platform"/>
            <consortium name="The Broad Institute Genome Sequencing Center for Infectious Disease"/>
            <person name="Wu L."/>
            <person name="Ma J."/>
        </authorList>
    </citation>
    <scope>NUCLEOTIDE SEQUENCE [LARGE SCALE GENOMIC DNA]</scope>
    <source>
        <strain evidence="3">NBRC 105857</strain>
    </source>
</reference>
<proteinExistence type="predicted"/>
<evidence type="ECO:0008006" key="4">
    <source>
        <dbReference type="Google" id="ProtNLM"/>
    </source>
</evidence>
<feature type="region of interest" description="Disordered" evidence="1">
    <location>
        <begin position="163"/>
        <end position="196"/>
    </location>
</feature>
<sequence>MYAFEKTAELLTKTNEELKSQHQAAAKALNGFVQTQFGLISQGLGTAFTAAEKLPYADKSIVVTTRTELKQGLEKVVGLSQTYTQKGVELFETQLPVVIDKGFSYAALALSQAESLTENAITMGTTALEQVKKNEALKPVIEQATQIAEQLYKKVGVKAAVSGEEKAEKKAAAKKPAAKKATATRTKKAAAPKAAA</sequence>